<dbReference type="Gene3D" id="2.40.50.90">
    <property type="match status" value="1"/>
</dbReference>
<dbReference type="Proteomes" id="UP000237144">
    <property type="component" value="Unassembled WGS sequence"/>
</dbReference>
<protein>
    <recommendedName>
        <fullName evidence="9">TNase-like domain-containing protein</fullName>
    </recommendedName>
</protein>
<dbReference type="GO" id="GO:0005739">
    <property type="term" value="C:mitochondrion"/>
    <property type="evidence" value="ECO:0007669"/>
    <property type="project" value="UniProtKB-SubCell"/>
</dbReference>
<comment type="caution">
    <text evidence="10">The sequence shown here is derived from an EMBL/GenBank/DDBJ whole genome shotgun (WGS) entry which is preliminary data.</text>
</comment>
<evidence type="ECO:0000313" key="10">
    <source>
        <dbReference type="EMBL" id="POY70695.1"/>
    </source>
</evidence>
<dbReference type="EMBL" id="PJQD01000098">
    <property type="protein sequence ID" value="POY70695.1"/>
    <property type="molecule type" value="Genomic_DNA"/>
</dbReference>
<evidence type="ECO:0000256" key="6">
    <source>
        <dbReference type="ARBA" id="ARBA00022801"/>
    </source>
</evidence>
<keyword evidence="7" id="KW-0106">Calcium</keyword>
<dbReference type="SUPFAM" id="SSF50199">
    <property type="entry name" value="Staphylococcal nuclease"/>
    <property type="match status" value="1"/>
</dbReference>
<name>A0A2S5B1Q6_9BASI</name>
<comment type="subcellular location">
    <subcellularLocation>
        <location evidence="1">Membrane</location>
        <topology evidence="1">Single-pass membrane protein</topology>
    </subcellularLocation>
    <subcellularLocation>
        <location evidence="2">Mitochondrion</location>
    </subcellularLocation>
</comment>
<feature type="compositionally biased region" description="Basic and acidic residues" evidence="8">
    <location>
        <begin position="267"/>
        <end position="285"/>
    </location>
</feature>
<reference evidence="10 11" key="1">
    <citation type="journal article" date="2018" name="Front. Microbiol.">
        <title>Prospects for Fungal Bioremediation of Acidic Radioactive Waste Sites: Characterization and Genome Sequence of Rhodotorula taiwanensis MD1149.</title>
        <authorList>
            <person name="Tkavc R."/>
            <person name="Matrosova V.Y."/>
            <person name="Grichenko O.E."/>
            <person name="Gostincar C."/>
            <person name="Volpe R.P."/>
            <person name="Klimenkova P."/>
            <person name="Gaidamakova E.K."/>
            <person name="Zhou C.E."/>
            <person name="Stewart B.J."/>
            <person name="Lyman M.G."/>
            <person name="Malfatti S.A."/>
            <person name="Rubinfeld B."/>
            <person name="Courtot M."/>
            <person name="Singh J."/>
            <person name="Dalgard C.L."/>
            <person name="Hamilton T."/>
            <person name="Frey K.G."/>
            <person name="Gunde-Cimerman N."/>
            <person name="Dugan L."/>
            <person name="Daly M.J."/>
        </authorList>
    </citation>
    <scope>NUCLEOTIDE SEQUENCE [LARGE SCALE GENOMIC DNA]</scope>
    <source>
        <strain evidence="10 11">MD1149</strain>
    </source>
</reference>
<keyword evidence="6" id="KW-0378">Hydrolase</keyword>
<evidence type="ECO:0000256" key="8">
    <source>
        <dbReference type="SAM" id="MobiDB-lite"/>
    </source>
</evidence>
<keyword evidence="4" id="KW-0540">Nuclease</keyword>
<feature type="domain" description="TNase-like" evidence="9">
    <location>
        <begin position="111"/>
        <end position="265"/>
    </location>
</feature>
<feature type="compositionally biased region" description="Basic and acidic residues" evidence="8">
    <location>
        <begin position="44"/>
        <end position="54"/>
    </location>
</feature>
<dbReference type="AlphaFoldDB" id="A0A2S5B1Q6"/>
<evidence type="ECO:0000256" key="7">
    <source>
        <dbReference type="ARBA" id="ARBA00022837"/>
    </source>
</evidence>
<sequence length="285" mass="31846">MTLSDWLQGRAASPDAPLDSASAQGTAFPTADKSRSTRSPSPRVRADPSKDDRSPNPWLEACSRLDPTNPLLVAAVTAATLVGGSKVWKRYGRRIRNADSLKSEDLQGGGRRLRGYVTSVGDADNFRFWHQPTLRPWAKPPTKRADLKDETLHVRLAGVDAPELAHFGNPAQPYAAEALDWLTRQLLGRKVRVELYRKDQYGRIVGMCYVRNFPWIRASNVSALMLKAGFATVYEQANAVHGGRLAEFQQLEAKAKKAKMGMWQQAKDQRESPADFKKRMKKETE</sequence>
<evidence type="ECO:0000313" key="11">
    <source>
        <dbReference type="Proteomes" id="UP000237144"/>
    </source>
</evidence>
<dbReference type="PANTHER" id="PTHR12302">
    <property type="entry name" value="EBNA2 BINDING PROTEIN P100"/>
    <property type="match status" value="1"/>
</dbReference>
<feature type="region of interest" description="Disordered" evidence="8">
    <location>
        <begin position="262"/>
        <end position="285"/>
    </location>
</feature>
<evidence type="ECO:0000256" key="5">
    <source>
        <dbReference type="ARBA" id="ARBA00022759"/>
    </source>
</evidence>
<feature type="region of interest" description="Disordered" evidence="8">
    <location>
        <begin position="1"/>
        <end position="57"/>
    </location>
</feature>
<organism evidence="10 11">
    <name type="scientific">Rhodotorula taiwanensis</name>
    <dbReference type="NCBI Taxonomy" id="741276"/>
    <lineage>
        <taxon>Eukaryota</taxon>
        <taxon>Fungi</taxon>
        <taxon>Dikarya</taxon>
        <taxon>Basidiomycota</taxon>
        <taxon>Pucciniomycotina</taxon>
        <taxon>Microbotryomycetes</taxon>
        <taxon>Sporidiobolales</taxon>
        <taxon>Sporidiobolaceae</taxon>
        <taxon>Rhodotorula</taxon>
    </lineage>
</organism>
<dbReference type="PANTHER" id="PTHR12302:SF3">
    <property type="entry name" value="SERINE_THREONINE-PROTEIN KINASE 31"/>
    <property type="match status" value="1"/>
</dbReference>
<keyword evidence="11" id="KW-1185">Reference proteome</keyword>
<evidence type="ECO:0000256" key="1">
    <source>
        <dbReference type="ARBA" id="ARBA00004167"/>
    </source>
</evidence>
<dbReference type="OrthoDB" id="430293at2759"/>
<accession>A0A2S5B1Q6</accession>
<dbReference type="GO" id="GO:0016020">
    <property type="term" value="C:membrane"/>
    <property type="evidence" value="ECO:0007669"/>
    <property type="project" value="UniProtKB-SubCell"/>
</dbReference>
<feature type="compositionally biased region" description="Low complexity" evidence="8">
    <location>
        <begin position="11"/>
        <end position="23"/>
    </location>
</feature>
<keyword evidence="5" id="KW-0255">Endonuclease</keyword>
<evidence type="ECO:0000256" key="3">
    <source>
        <dbReference type="ARBA" id="ARBA00005435"/>
    </source>
</evidence>
<dbReference type="STRING" id="741276.A0A2S5B1Q6"/>
<dbReference type="Pfam" id="PF00565">
    <property type="entry name" value="SNase"/>
    <property type="match status" value="1"/>
</dbReference>
<evidence type="ECO:0000256" key="2">
    <source>
        <dbReference type="ARBA" id="ARBA00004173"/>
    </source>
</evidence>
<dbReference type="PROSITE" id="PS50830">
    <property type="entry name" value="TNASE_3"/>
    <property type="match status" value="1"/>
</dbReference>
<dbReference type="GO" id="GO:0004519">
    <property type="term" value="F:endonuclease activity"/>
    <property type="evidence" value="ECO:0007669"/>
    <property type="project" value="UniProtKB-KW"/>
</dbReference>
<gene>
    <name evidence="10" type="ORF">BMF94_6278</name>
</gene>
<dbReference type="SMART" id="SM00318">
    <property type="entry name" value="SNc"/>
    <property type="match status" value="1"/>
</dbReference>
<dbReference type="InterPro" id="IPR016071">
    <property type="entry name" value="Staphylococal_nuclease_OB-fold"/>
</dbReference>
<evidence type="ECO:0000256" key="4">
    <source>
        <dbReference type="ARBA" id="ARBA00022722"/>
    </source>
</evidence>
<comment type="similarity">
    <text evidence="3">Belongs to the LCL3 family.</text>
</comment>
<dbReference type="GO" id="GO:0016787">
    <property type="term" value="F:hydrolase activity"/>
    <property type="evidence" value="ECO:0007669"/>
    <property type="project" value="UniProtKB-KW"/>
</dbReference>
<evidence type="ECO:0000259" key="9">
    <source>
        <dbReference type="PROSITE" id="PS50830"/>
    </source>
</evidence>
<dbReference type="InterPro" id="IPR035437">
    <property type="entry name" value="SNase_OB-fold_sf"/>
</dbReference>
<proteinExistence type="inferred from homology"/>